<organism evidence="2 3">
    <name type="scientific">Robbsia betulipollinis</name>
    <dbReference type="NCBI Taxonomy" id="2981849"/>
    <lineage>
        <taxon>Bacteria</taxon>
        <taxon>Pseudomonadati</taxon>
        <taxon>Pseudomonadota</taxon>
        <taxon>Betaproteobacteria</taxon>
        <taxon>Burkholderiales</taxon>
        <taxon>Burkholderiaceae</taxon>
        <taxon>Robbsia</taxon>
    </lineage>
</organism>
<dbReference type="PIRSF" id="PIRSF000097">
    <property type="entry name" value="AKR"/>
    <property type="match status" value="1"/>
</dbReference>
<dbReference type="PANTHER" id="PTHR43638:SF3">
    <property type="entry name" value="ALDEHYDE REDUCTASE"/>
    <property type="match status" value="1"/>
</dbReference>
<reference evidence="2" key="1">
    <citation type="submission" date="2022-11" db="EMBL/GenBank/DDBJ databases">
        <title>Robbsia betulipollinis sp. nov., isolated from pollen of birch (Betula pendula).</title>
        <authorList>
            <person name="Shi H."/>
            <person name="Ambika Manirajan B."/>
            <person name="Ratering S."/>
            <person name="Geissler-Plaum R."/>
            <person name="Schnell S."/>
        </authorList>
    </citation>
    <scope>NUCLEOTIDE SEQUENCE</scope>
    <source>
        <strain evidence="2">Bb-Pol-6</strain>
    </source>
</reference>
<dbReference type="Pfam" id="PF00248">
    <property type="entry name" value="Aldo_ket_red"/>
    <property type="match status" value="1"/>
</dbReference>
<dbReference type="EMBL" id="JAPMXC010000002">
    <property type="protein sequence ID" value="MCY0387980.1"/>
    <property type="molecule type" value="Genomic_DNA"/>
</dbReference>
<protein>
    <submittedName>
        <fullName evidence="2">Aldo/keto reductase</fullName>
    </submittedName>
</protein>
<dbReference type="SUPFAM" id="SSF51430">
    <property type="entry name" value="NAD(P)-linked oxidoreductase"/>
    <property type="match status" value="1"/>
</dbReference>
<dbReference type="InterPro" id="IPR036812">
    <property type="entry name" value="NAD(P)_OxRdtase_dom_sf"/>
</dbReference>
<comment type="caution">
    <text evidence="2">The sequence shown here is derived from an EMBL/GenBank/DDBJ whole genome shotgun (WGS) entry which is preliminary data.</text>
</comment>
<dbReference type="PANTHER" id="PTHR43638">
    <property type="entry name" value="OXIDOREDUCTASE, ALDO/KETO REDUCTASE FAMILY PROTEIN"/>
    <property type="match status" value="1"/>
</dbReference>
<dbReference type="Gene3D" id="3.20.20.100">
    <property type="entry name" value="NADP-dependent oxidoreductase domain"/>
    <property type="match status" value="1"/>
</dbReference>
<dbReference type="InterPro" id="IPR023210">
    <property type="entry name" value="NADP_OxRdtase_dom"/>
</dbReference>
<proteinExistence type="predicted"/>
<dbReference type="CDD" id="cd19138">
    <property type="entry name" value="AKR_YeaE"/>
    <property type="match status" value="1"/>
</dbReference>
<dbReference type="Proteomes" id="UP001082899">
    <property type="component" value="Unassembled WGS sequence"/>
</dbReference>
<feature type="domain" description="NADP-dependent oxidoreductase" evidence="1">
    <location>
        <begin position="15"/>
        <end position="264"/>
    </location>
</feature>
<keyword evidence="3" id="KW-1185">Reference proteome</keyword>
<sequence>MKTIEFADGTVVPALGQGSWHLGQERRPAAQEVAALRLGYELGLRLVDTAEMYGEGRAEELIAKTLPGERDTLYLVSKVYPQNARRAALRKACDASLRRLGVPRLDLYLLHWRGGADLAETVATFEELKTAGKIGAWGVSNFDVTDMEDLLRVPQGERCATNQVLYNVASRGIEFDLLPWCAARRMPVMAYSPLGSGAGLLRHPALREIAERHHTTTAALALAWAIRAGGVIAIPEAGDQAHVRTNAQALSLTLDARDLADLDAAFPPPRRKVPLDIL</sequence>
<evidence type="ECO:0000313" key="2">
    <source>
        <dbReference type="EMBL" id="MCY0387980.1"/>
    </source>
</evidence>
<dbReference type="PRINTS" id="PR00069">
    <property type="entry name" value="ALDKETRDTASE"/>
</dbReference>
<gene>
    <name evidence="2" type="ORF">OVY01_12175</name>
</gene>
<accession>A0ABT3ZPY2</accession>
<evidence type="ECO:0000259" key="1">
    <source>
        <dbReference type="Pfam" id="PF00248"/>
    </source>
</evidence>
<evidence type="ECO:0000313" key="3">
    <source>
        <dbReference type="Proteomes" id="UP001082899"/>
    </source>
</evidence>
<name>A0ABT3ZPY2_9BURK</name>
<dbReference type="InterPro" id="IPR020471">
    <property type="entry name" value="AKR"/>
</dbReference>